<dbReference type="Gene3D" id="3.30.360.10">
    <property type="entry name" value="Dihydrodipicolinate Reductase, domain 2"/>
    <property type="match status" value="1"/>
</dbReference>
<sequence>MSVRDDLKGVLVGCGFMGGMHAQVYRSLPGVSLVAAVDGMVSESKKKLEGFGFDIPVYATLAEAISTEELDFVDVCLPTDLHRDSAIEAIEAGKALFCEKPLTLTLQEADAIIAAAESKGTSAQVGHCIRFWPEYAALMDFHESGKGGGLLSLSLVRRSGRPGYGVGDWLNDENRSGGAALDLHIHDTDFVLALLGEPDHVSSRTTEDFSGPSHIFSQMTFGNTLVNLEGGWNYPKEWGFQMAFQAVYEDAVIDYDSQNGKGLLITEGSGAAKELAVAKPEAGTSSSGEGNISDLGGYYNQLLYFTDCLKKGEAPRKATLRDGRASLQLCLKEIALGKLANNPAGV</sequence>
<dbReference type="RefSeq" id="WP_200354061.1">
    <property type="nucleotide sequence ID" value="NZ_JAENIL010000004.1"/>
</dbReference>
<proteinExistence type="predicted"/>
<dbReference type="PANTHER" id="PTHR43377">
    <property type="entry name" value="BILIVERDIN REDUCTASE A"/>
    <property type="match status" value="1"/>
</dbReference>
<evidence type="ECO:0000259" key="1">
    <source>
        <dbReference type="Pfam" id="PF01408"/>
    </source>
</evidence>
<keyword evidence="4" id="KW-1185">Reference proteome</keyword>
<evidence type="ECO:0000259" key="2">
    <source>
        <dbReference type="Pfam" id="PF22725"/>
    </source>
</evidence>
<name>A0A934RT18_9BACT</name>
<feature type="domain" description="GFO/IDH/MocA-like oxidoreductase" evidence="2">
    <location>
        <begin position="138"/>
        <end position="238"/>
    </location>
</feature>
<gene>
    <name evidence="3" type="ORF">JIN87_03140</name>
</gene>
<dbReference type="SUPFAM" id="SSF51735">
    <property type="entry name" value="NAD(P)-binding Rossmann-fold domains"/>
    <property type="match status" value="1"/>
</dbReference>
<evidence type="ECO:0000313" key="3">
    <source>
        <dbReference type="EMBL" id="MBK1875846.1"/>
    </source>
</evidence>
<organism evidence="3 4">
    <name type="scientific">Pelagicoccus mobilis</name>
    <dbReference type="NCBI Taxonomy" id="415221"/>
    <lineage>
        <taxon>Bacteria</taxon>
        <taxon>Pseudomonadati</taxon>
        <taxon>Verrucomicrobiota</taxon>
        <taxon>Opitutia</taxon>
        <taxon>Puniceicoccales</taxon>
        <taxon>Pelagicoccaceae</taxon>
        <taxon>Pelagicoccus</taxon>
    </lineage>
</organism>
<dbReference type="Gene3D" id="3.40.50.720">
    <property type="entry name" value="NAD(P)-binding Rossmann-like Domain"/>
    <property type="match status" value="1"/>
</dbReference>
<accession>A0A934RT18</accession>
<evidence type="ECO:0000313" key="4">
    <source>
        <dbReference type="Proteomes" id="UP000617628"/>
    </source>
</evidence>
<dbReference type="Pfam" id="PF22725">
    <property type="entry name" value="GFO_IDH_MocA_C3"/>
    <property type="match status" value="1"/>
</dbReference>
<dbReference type="EMBL" id="JAENIL010000004">
    <property type="protein sequence ID" value="MBK1875846.1"/>
    <property type="molecule type" value="Genomic_DNA"/>
</dbReference>
<protein>
    <submittedName>
        <fullName evidence="3">Gfo/Idh/MocA family oxidoreductase</fullName>
    </submittedName>
</protein>
<feature type="domain" description="Gfo/Idh/MocA-like oxidoreductase N-terminal" evidence="1">
    <location>
        <begin position="10"/>
        <end position="127"/>
    </location>
</feature>
<reference evidence="3" key="1">
    <citation type="submission" date="2021-01" db="EMBL/GenBank/DDBJ databases">
        <title>Modified the classification status of verrucomicrobia.</title>
        <authorList>
            <person name="Feng X."/>
        </authorList>
    </citation>
    <scope>NUCLEOTIDE SEQUENCE</scope>
    <source>
        <strain evidence="3">KCTC 13126</strain>
    </source>
</reference>
<dbReference type="SUPFAM" id="SSF55347">
    <property type="entry name" value="Glyceraldehyde-3-phosphate dehydrogenase-like, C-terminal domain"/>
    <property type="match status" value="1"/>
</dbReference>
<dbReference type="AlphaFoldDB" id="A0A934RT18"/>
<dbReference type="Pfam" id="PF01408">
    <property type="entry name" value="GFO_IDH_MocA"/>
    <property type="match status" value="1"/>
</dbReference>
<dbReference type="PANTHER" id="PTHR43377:SF1">
    <property type="entry name" value="BILIVERDIN REDUCTASE A"/>
    <property type="match status" value="1"/>
</dbReference>
<dbReference type="InterPro" id="IPR036291">
    <property type="entry name" value="NAD(P)-bd_dom_sf"/>
</dbReference>
<dbReference type="Proteomes" id="UP000617628">
    <property type="component" value="Unassembled WGS sequence"/>
</dbReference>
<dbReference type="GO" id="GO:0000166">
    <property type="term" value="F:nucleotide binding"/>
    <property type="evidence" value="ECO:0007669"/>
    <property type="project" value="InterPro"/>
</dbReference>
<dbReference type="InterPro" id="IPR000683">
    <property type="entry name" value="Gfo/Idh/MocA-like_OxRdtase_N"/>
</dbReference>
<comment type="caution">
    <text evidence="3">The sequence shown here is derived from an EMBL/GenBank/DDBJ whole genome shotgun (WGS) entry which is preliminary data.</text>
</comment>
<dbReference type="InterPro" id="IPR055170">
    <property type="entry name" value="GFO_IDH_MocA-like_dom"/>
</dbReference>
<dbReference type="InterPro" id="IPR051450">
    <property type="entry name" value="Gfo/Idh/MocA_Oxidoreductases"/>
</dbReference>